<sequence length="470" mass="52389">MTESPLHLLLEFDARSQRDQDQPPAFLHRRDRKFALSCEQRGEIPDARLWLEHMARLSGPGNHPSIADTTGRLWSRINAGFATAGVLLGMLTMLGLLFYDGGQRINITVFLAFVVLQLFLALFTTAQALVGWQPWRWLAHRIIPRGRTGMVSRLNPVLMARAAHFGGLGFALTGLLTLLVMVVVQDLAFGWSTTLETSAPGYHRLVVAIATPWGWLWPAAVPELALVEATRFFRADIGAGAIEPQRWGQWWPFVTMLWTTWVLLPRGLLTLVSVALVRRRARQLLADHPGMHALMYRMETPSLDTGSQHNDAADMPDTGTRTNVQPLPDSDILLCWAGAGEPELPRTLTGATTRMLQAGGAASLEDDQKALNQIEEWLRQGPDQAVLVVTRSWEPPTGELQDFLTAARELWPRGTRVALVPLGLDARKEPEAHQLRQWLRFADRVGEDFVGVSVPSLEWRPPYADQGDLV</sequence>
<feature type="transmembrane region" description="Helical" evidence="2">
    <location>
        <begin position="162"/>
        <end position="184"/>
    </location>
</feature>
<dbReference type="Pfam" id="PF11067">
    <property type="entry name" value="DUF2868"/>
    <property type="match status" value="1"/>
</dbReference>
<evidence type="ECO:0000256" key="1">
    <source>
        <dbReference type="SAM" id="MobiDB-lite"/>
    </source>
</evidence>
<feature type="region of interest" description="Disordered" evidence="1">
    <location>
        <begin position="304"/>
        <end position="324"/>
    </location>
</feature>
<keyword evidence="2" id="KW-0472">Membrane</keyword>
<proteinExistence type="predicted"/>
<keyword evidence="2" id="KW-0812">Transmembrane</keyword>
<dbReference type="InterPro" id="IPR021296">
    <property type="entry name" value="DUF2868"/>
</dbReference>
<evidence type="ECO:0000256" key="2">
    <source>
        <dbReference type="SAM" id="Phobius"/>
    </source>
</evidence>
<protein>
    <submittedName>
        <fullName evidence="3">DUF2868 domain-containing protein</fullName>
    </submittedName>
</protein>
<feature type="transmembrane region" description="Helical" evidence="2">
    <location>
        <begin position="105"/>
        <end position="132"/>
    </location>
</feature>
<dbReference type="Proteomes" id="UP001223547">
    <property type="component" value="Unassembled WGS sequence"/>
</dbReference>
<name>A0ABT7HDG1_9GAMM</name>
<keyword evidence="4" id="KW-1185">Reference proteome</keyword>
<organism evidence="3 4">
    <name type="scientific">Marinobacter albus</name>
    <dbReference type="NCBI Taxonomy" id="3030833"/>
    <lineage>
        <taxon>Bacteria</taxon>
        <taxon>Pseudomonadati</taxon>
        <taxon>Pseudomonadota</taxon>
        <taxon>Gammaproteobacteria</taxon>
        <taxon>Pseudomonadales</taxon>
        <taxon>Marinobacteraceae</taxon>
        <taxon>Marinobacter</taxon>
    </lineage>
</organism>
<evidence type="ECO:0000313" key="3">
    <source>
        <dbReference type="EMBL" id="MDK9558399.1"/>
    </source>
</evidence>
<keyword evidence="2" id="KW-1133">Transmembrane helix</keyword>
<dbReference type="EMBL" id="JASSQD010000002">
    <property type="protein sequence ID" value="MDK9558399.1"/>
    <property type="molecule type" value="Genomic_DNA"/>
</dbReference>
<accession>A0ABT7HDG1</accession>
<feature type="transmembrane region" description="Helical" evidence="2">
    <location>
        <begin position="79"/>
        <end position="99"/>
    </location>
</feature>
<feature type="transmembrane region" description="Helical" evidence="2">
    <location>
        <begin position="256"/>
        <end position="277"/>
    </location>
</feature>
<gene>
    <name evidence="3" type="ORF">QQF73_12270</name>
</gene>
<dbReference type="RefSeq" id="WP_285368399.1">
    <property type="nucleotide sequence ID" value="NZ_JASSQD010000002.1"/>
</dbReference>
<evidence type="ECO:0000313" key="4">
    <source>
        <dbReference type="Proteomes" id="UP001223547"/>
    </source>
</evidence>
<comment type="caution">
    <text evidence="3">The sequence shown here is derived from an EMBL/GenBank/DDBJ whole genome shotgun (WGS) entry which is preliminary data.</text>
</comment>
<reference evidence="3 4" key="1">
    <citation type="submission" date="2023-05" db="EMBL/GenBank/DDBJ databases">
        <title>Marinobacter albus sp. nov., a marine bacterium isolated from sand in a coastal intertidal zone of huludao.</title>
        <authorList>
            <person name="Deng T."/>
        </authorList>
    </citation>
    <scope>NUCLEOTIDE SEQUENCE [LARGE SCALE GENOMIC DNA]</scope>
    <source>
        <strain evidence="3 4">M216</strain>
    </source>
</reference>